<proteinExistence type="predicted"/>
<evidence type="ECO:0000313" key="1">
    <source>
        <dbReference type="EMBL" id="GAA5484525.1"/>
    </source>
</evidence>
<evidence type="ECO:0008006" key="3">
    <source>
        <dbReference type="Google" id="ProtNLM"/>
    </source>
</evidence>
<evidence type="ECO:0000313" key="2">
    <source>
        <dbReference type="Proteomes" id="UP001476282"/>
    </source>
</evidence>
<keyword evidence="2" id="KW-1185">Reference proteome</keyword>
<reference evidence="1 2" key="1">
    <citation type="submission" date="2024-02" db="EMBL/GenBank/DDBJ databases">
        <title>Haloferula sargassicola NBRC 104335.</title>
        <authorList>
            <person name="Ichikawa N."/>
            <person name="Katano-Makiyama Y."/>
            <person name="Hidaka K."/>
        </authorList>
    </citation>
    <scope>NUCLEOTIDE SEQUENCE [LARGE SCALE GENOMIC DNA]</scope>
    <source>
        <strain evidence="1 2">NBRC 104335</strain>
    </source>
</reference>
<comment type="caution">
    <text evidence="1">The sequence shown here is derived from an EMBL/GenBank/DDBJ whole genome shotgun (WGS) entry which is preliminary data.</text>
</comment>
<protein>
    <recommendedName>
        <fullName evidence="3">PEP-CTERM sorting domain-containing protein</fullName>
    </recommendedName>
</protein>
<organism evidence="1 2">
    <name type="scientific">Haloferula sargassicola</name>
    <dbReference type="NCBI Taxonomy" id="490096"/>
    <lineage>
        <taxon>Bacteria</taxon>
        <taxon>Pseudomonadati</taxon>
        <taxon>Verrucomicrobiota</taxon>
        <taxon>Verrucomicrobiia</taxon>
        <taxon>Verrucomicrobiales</taxon>
        <taxon>Verrucomicrobiaceae</taxon>
        <taxon>Haloferula</taxon>
    </lineage>
</organism>
<name>A0ABP9UTG5_9BACT</name>
<gene>
    <name evidence="1" type="ORF">Hsar01_03769</name>
</gene>
<sequence>MTERAISVRMGTMKTIASAACSIAIVFLIAERANSAVVRAFGGFSVMFDPSHPAFQGVEEFTGDWSFQFDDHGGAYSGIVSGDSLGINFYTINRQVVDATGIDVGSNFFDSSNITASVAMTDGLVTTIQLSGAFAAPYQDFLLLTYVNHAENGLTGMQVNESLLSVRLGVSTSPLVNDVEVFNVSQGEINPLWSYYGTVPEPTCPALGGFFVVGSCLVRNRRMMR</sequence>
<accession>A0ABP9UTG5</accession>
<dbReference type="Proteomes" id="UP001476282">
    <property type="component" value="Unassembled WGS sequence"/>
</dbReference>
<dbReference type="EMBL" id="BAABRI010000027">
    <property type="protein sequence ID" value="GAA5484525.1"/>
    <property type="molecule type" value="Genomic_DNA"/>
</dbReference>